<proteinExistence type="predicted"/>
<evidence type="ECO:0000313" key="1">
    <source>
        <dbReference type="EMBL" id="KXB91690.1"/>
    </source>
</evidence>
<dbReference type="PATRIC" id="fig|1588748.3.peg.676"/>
<accession>A0A2J8BC67</accession>
<evidence type="ECO:0000313" key="3">
    <source>
        <dbReference type="Proteomes" id="UP000070160"/>
    </source>
</evidence>
<reference evidence="1" key="1">
    <citation type="submission" date="2016-01" db="EMBL/GenBank/DDBJ databases">
        <authorList>
            <person name="Oliw E.H."/>
        </authorList>
    </citation>
    <scope>NUCLEOTIDE SEQUENCE [LARGE SCALE GENOMIC DNA]</scope>
    <source>
        <strain evidence="1">KA00182</strain>
    </source>
</reference>
<dbReference type="Proteomes" id="UP000070160">
    <property type="component" value="Unassembled WGS sequence"/>
</dbReference>
<comment type="caution">
    <text evidence="1">The sequence shown here is derived from an EMBL/GenBank/DDBJ whole genome shotgun (WGS) entry which is preliminary data.</text>
</comment>
<evidence type="ECO:0000313" key="2">
    <source>
        <dbReference type="EMBL" id="PNH22370.1"/>
    </source>
</evidence>
<accession>A0A134CHI7</accession>
<sequence>MSQIAKSHLLSGIIFGDAETNEYVYLPGGEVGSTSPICIFEHDKKKDDISLEQAAYLIEHLTLKPCIHPVLGKHSF</sequence>
<dbReference type="AlphaFoldDB" id="A0A134CHI7"/>
<evidence type="ECO:0000313" key="4">
    <source>
        <dbReference type="Proteomes" id="UP000242958"/>
    </source>
</evidence>
<dbReference type="EMBL" id="NFMF01000002">
    <property type="protein sequence ID" value="PNH22370.1"/>
    <property type="molecule type" value="Genomic_DNA"/>
</dbReference>
<dbReference type="RefSeq" id="WP_007392476.1">
    <property type="nucleotide sequence ID" value="NZ_KQ960941.1"/>
</dbReference>
<dbReference type="EMBL" id="LSDT01000028">
    <property type="protein sequence ID" value="KXB91690.1"/>
    <property type="molecule type" value="Genomic_DNA"/>
</dbReference>
<dbReference type="STRING" id="1588748.HMPREF3182_00713"/>
<dbReference type="Proteomes" id="UP000242958">
    <property type="component" value="Unassembled WGS sequence"/>
</dbReference>
<gene>
    <name evidence="2" type="ORF">CAL30_01950</name>
    <name evidence="1" type="ORF">HMPREF3182_00713</name>
</gene>
<organism evidence="1 3">
    <name type="scientific">Megasphaera hutchinsoni</name>
    <dbReference type="NCBI Taxonomy" id="1588748"/>
    <lineage>
        <taxon>Bacteria</taxon>
        <taxon>Bacillati</taxon>
        <taxon>Bacillota</taxon>
        <taxon>Negativicutes</taxon>
        <taxon>Veillonellales</taxon>
        <taxon>Veillonellaceae</taxon>
        <taxon>Megasphaera</taxon>
    </lineage>
</organism>
<name>A0A134CHI7_9FIRM</name>
<reference evidence="2 4" key="3">
    <citation type="submission" date="2017-05" db="EMBL/GenBank/DDBJ databases">
        <authorList>
            <person name="Song R."/>
            <person name="Chenine A.L."/>
            <person name="Ruprecht R.M."/>
        </authorList>
    </citation>
    <scope>NUCLEOTIDE SEQUENCE [LARGE SCALE GENOMIC DNA]</scope>
    <source>
        <strain evidence="2 4">KA00229</strain>
    </source>
</reference>
<protein>
    <submittedName>
        <fullName evidence="1">Uncharacterized protein</fullName>
    </submittedName>
</protein>
<keyword evidence="3" id="KW-1185">Reference proteome</keyword>
<reference evidence="3" key="2">
    <citation type="submission" date="2016-01" db="EMBL/GenBank/DDBJ databases">
        <authorList>
            <person name="Mitreva M."/>
            <person name="Pepin K.H."/>
            <person name="Mihindukulasuriya K.A."/>
            <person name="Fulton R."/>
            <person name="Fronick C."/>
            <person name="O'Laughlin M."/>
            <person name="Miner T."/>
            <person name="Herter B."/>
            <person name="Rosa B.A."/>
            <person name="Cordes M."/>
            <person name="Tomlinson C."/>
            <person name="Wollam A."/>
            <person name="Palsikar V.B."/>
            <person name="Mardis E.R."/>
            <person name="Wilson R.K."/>
        </authorList>
    </citation>
    <scope>NUCLEOTIDE SEQUENCE [LARGE SCALE GENOMIC DNA]</scope>
    <source>
        <strain evidence="3">KA00182</strain>
    </source>
</reference>